<dbReference type="AlphaFoldDB" id="A0A1H9CAB8"/>
<reference evidence="4" key="1">
    <citation type="submission" date="2016-10" db="EMBL/GenBank/DDBJ databases">
        <authorList>
            <person name="Varghese N."/>
            <person name="Submissions S."/>
        </authorList>
    </citation>
    <scope>NUCLEOTIDE SEQUENCE [LARGE SCALE GENOMIC DNA]</scope>
    <source>
        <strain evidence="4">CGMCC 4.6856</strain>
    </source>
</reference>
<accession>A0A1H9CAB8</accession>
<dbReference type="OrthoDB" id="8968203at2"/>
<dbReference type="RefSeq" id="WP_091178511.1">
    <property type="nucleotide sequence ID" value="NZ_FOFA01000002.1"/>
</dbReference>
<dbReference type="InterPro" id="IPR005545">
    <property type="entry name" value="YCII"/>
</dbReference>
<evidence type="ECO:0000313" key="4">
    <source>
        <dbReference type="Proteomes" id="UP000198504"/>
    </source>
</evidence>
<keyword evidence="4" id="KW-1185">Reference proteome</keyword>
<evidence type="ECO:0000259" key="2">
    <source>
        <dbReference type="Pfam" id="PF03795"/>
    </source>
</evidence>
<name>A0A1H9CAB8_9ACTN</name>
<protein>
    <recommendedName>
        <fullName evidence="2">YCII-related domain-containing protein</fullName>
    </recommendedName>
</protein>
<dbReference type="Proteomes" id="UP000198504">
    <property type="component" value="Unassembled WGS sequence"/>
</dbReference>
<dbReference type="InterPro" id="IPR011008">
    <property type="entry name" value="Dimeric_a/b-barrel"/>
</dbReference>
<dbReference type="Gene3D" id="3.30.70.1060">
    <property type="entry name" value="Dimeric alpha+beta barrel"/>
    <property type="match status" value="1"/>
</dbReference>
<feature type="domain" description="YCII-related" evidence="2">
    <location>
        <begin position="1"/>
        <end position="84"/>
    </location>
</feature>
<comment type="similarity">
    <text evidence="1">Belongs to the YciI family.</text>
</comment>
<dbReference type="STRING" id="1036181.SAMN05421756_102126"/>
<sequence length="97" mass="10345">MLYVVVYAVAEGGAEQIAEVYPRHRAYLDDFARTGQVVLIGPMLPAPASGSMAVFRSPEAAEAFPQGDPFVLEGLAVPSAVREWDALEFPPPTLAQG</sequence>
<proteinExistence type="inferred from homology"/>
<gene>
    <name evidence="3" type="ORF">SAMN05421756_102126</name>
</gene>
<dbReference type="SUPFAM" id="SSF54909">
    <property type="entry name" value="Dimeric alpha+beta barrel"/>
    <property type="match status" value="1"/>
</dbReference>
<dbReference type="Pfam" id="PF03795">
    <property type="entry name" value="YCII"/>
    <property type="match status" value="1"/>
</dbReference>
<dbReference type="EMBL" id="FOFA01000002">
    <property type="protein sequence ID" value="SEP97931.1"/>
    <property type="molecule type" value="Genomic_DNA"/>
</dbReference>
<evidence type="ECO:0000313" key="3">
    <source>
        <dbReference type="EMBL" id="SEP97931.1"/>
    </source>
</evidence>
<evidence type="ECO:0000256" key="1">
    <source>
        <dbReference type="ARBA" id="ARBA00007689"/>
    </source>
</evidence>
<organism evidence="3 4">
    <name type="scientific">Microlunatus flavus</name>
    <dbReference type="NCBI Taxonomy" id="1036181"/>
    <lineage>
        <taxon>Bacteria</taxon>
        <taxon>Bacillati</taxon>
        <taxon>Actinomycetota</taxon>
        <taxon>Actinomycetes</taxon>
        <taxon>Propionibacteriales</taxon>
        <taxon>Propionibacteriaceae</taxon>
        <taxon>Microlunatus</taxon>
    </lineage>
</organism>